<gene>
    <name evidence="12" type="primary">rimK</name>
    <name evidence="12" type="ORF">DYBT9623_04787</name>
</gene>
<dbReference type="NCBIfam" id="NF007764">
    <property type="entry name" value="PRK10446.1"/>
    <property type="match status" value="1"/>
</dbReference>
<organism evidence="12 13">
    <name type="scientific">Dyadobacter linearis</name>
    <dbReference type="NCBI Taxonomy" id="2823330"/>
    <lineage>
        <taxon>Bacteria</taxon>
        <taxon>Pseudomonadati</taxon>
        <taxon>Bacteroidota</taxon>
        <taxon>Cytophagia</taxon>
        <taxon>Cytophagales</taxon>
        <taxon>Spirosomataceae</taxon>
        <taxon>Dyadobacter</taxon>
    </lineage>
</organism>
<evidence type="ECO:0000256" key="1">
    <source>
        <dbReference type="ARBA" id="ARBA00001936"/>
    </source>
</evidence>
<dbReference type="Proteomes" id="UP000679725">
    <property type="component" value="Unassembled WGS sequence"/>
</dbReference>
<dbReference type="Gene3D" id="3.30.1490.20">
    <property type="entry name" value="ATP-grasp fold, A domain"/>
    <property type="match status" value="1"/>
</dbReference>
<keyword evidence="9" id="KW-0464">Manganese</keyword>
<accession>A0ABN7RD90</accession>
<dbReference type="Pfam" id="PF18030">
    <property type="entry name" value="Rimk_N"/>
    <property type="match status" value="1"/>
</dbReference>
<comment type="cofactor">
    <cofactor evidence="1">
        <name>Mn(2+)</name>
        <dbReference type="ChEBI" id="CHEBI:29035"/>
    </cofactor>
</comment>
<dbReference type="InterPro" id="IPR004666">
    <property type="entry name" value="Rp_bS6_RimK/Lys_biosynth_LsyX"/>
</dbReference>
<evidence type="ECO:0000256" key="10">
    <source>
        <dbReference type="PROSITE-ProRule" id="PRU00409"/>
    </source>
</evidence>
<dbReference type="GO" id="GO:0005840">
    <property type="term" value="C:ribosome"/>
    <property type="evidence" value="ECO:0007669"/>
    <property type="project" value="UniProtKB-KW"/>
</dbReference>
<comment type="caution">
    <text evidence="12">The sequence shown here is derived from an EMBL/GenBank/DDBJ whole genome shotgun (WGS) entry which is preliminary data.</text>
</comment>
<keyword evidence="12" id="KW-0687">Ribonucleoprotein</keyword>
<reference evidence="12 13" key="1">
    <citation type="submission" date="2021-04" db="EMBL/GenBank/DDBJ databases">
        <authorList>
            <person name="Rodrigo-Torres L."/>
            <person name="Arahal R. D."/>
            <person name="Lucena T."/>
        </authorList>
    </citation>
    <scope>NUCLEOTIDE SEQUENCE [LARGE SCALE GENOMIC DNA]</scope>
    <source>
        <strain evidence="12 13">CECT 9623</strain>
    </source>
</reference>
<name>A0ABN7RD90_9BACT</name>
<evidence type="ECO:0000256" key="4">
    <source>
        <dbReference type="ARBA" id="ARBA00022723"/>
    </source>
</evidence>
<evidence type="ECO:0000256" key="6">
    <source>
        <dbReference type="ARBA" id="ARBA00022840"/>
    </source>
</evidence>
<dbReference type="SUPFAM" id="SSF56059">
    <property type="entry name" value="Glutathione synthetase ATP-binding domain-like"/>
    <property type="match status" value="1"/>
</dbReference>
<dbReference type="EMBL" id="CAJRAU010000008">
    <property type="protein sequence ID" value="CAG5073335.1"/>
    <property type="molecule type" value="Genomic_DNA"/>
</dbReference>
<keyword evidence="5 10" id="KW-0547">Nucleotide-binding</keyword>
<dbReference type="NCBIfam" id="TIGR00768">
    <property type="entry name" value="rimK_fam"/>
    <property type="match status" value="1"/>
</dbReference>
<dbReference type="PANTHER" id="PTHR21621">
    <property type="entry name" value="RIBOSOMAL PROTEIN S6 MODIFICATION PROTEIN"/>
    <property type="match status" value="1"/>
</dbReference>
<evidence type="ECO:0000256" key="5">
    <source>
        <dbReference type="ARBA" id="ARBA00022741"/>
    </source>
</evidence>
<evidence type="ECO:0000256" key="8">
    <source>
        <dbReference type="ARBA" id="ARBA00022917"/>
    </source>
</evidence>
<dbReference type="InterPro" id="IPR013651">
    <property type="entry name" value="ATP-grasp_RimK-type"/>
</dbReference>
<comment type="cofactor">
    <cofactor evidence="2">
        <name>Mg(2+)</name>
        <dbReference type="ChEBI" id="CHEBI:18420"/>
    </cofactor>
</comment>
<dbReference type="PANTHER" id="PTHR21621:SF7">
    <property type="entry name" value="RIBOSOMAL PROTEIN BS6--L-GLUTAMATE LIGASE"/>
    <property type="match status" value="1"/>
</dbReference>
<dbReference type="Gene3D" id="3.30.470.20">
    <property type="entry name" value="ATP-grasp fold, B domain"/>
    <property type="match status" value="1"/>
</dbReference>
<dbReference type="PROSITE" id="PS50975">
    <property type="entry name" value="ATP_GRASP"/>
    <property type="match status" value="1"/>
</dbReference>
<keyword evidence="3 12" id="KW-0436">Ligase</keyword>
<evidence type="ECO:0000256" key="3">
    <source>
        <dbReference type="ARBA" id="ARBA00022598"/>
    </source>
</evidence>
<proteinExistence type="predicted"/>
<dbReference type="InterPro" id="IPR041107">
    <property type="entry name" value="Rimk_N"/>
</dbReference>
<evidence type="ECO:0000256" key="7">
    <source>
        <dbReference type="ARBA" id="ARBA00022842"/>
    </source>
</evidence>
<evidence type="ECO:0000313" key="13">
    <source>
        <dbReference type="Proteomes" id="UP000679725"/>
    </source>
</evidence>
<dbReference type="EC" id="6.3.2.-" evidence="12"/>
<protein>
    <submittedName>
        <fullName evidence="12">Ribosomal protein S6--L-glutamate ligase</fullName>
        <ecNumber evidence="12">6.3.2.-</ecNumber>
    </submittedName>
</protein>
<keyword evidence="13" id="KW-1185">Reference proteome</keyword>
<keyword evidence="6 10" id="KW-0067">ATP-binding</keyword>
<keyword evidence="7" id="KW-0460">Magnesium</keyword>
<dbReference type="InterPro" id="IPR011761">
    <property type="entry name" value="ATP-grasp"/>
</dbReference>
<evidence type="ECO:0000256" key="2">
    <source>
        <dbReference type="ARBA" id="ARBA00001946"/>
    </source>
</evidence>
<evidence type="ECO:0000259" key="11">
    <source>
        <dbReference type="PROSITE" id="PS50975"/>
    </source>
</evidence>
<keyword evidence="4" id="KW-0479">Metal-binding</keyword>
<dbReference type="GO" id="GO:0016874">
    <property type="term" value="F:ligase activity"/>
    <property type="evidence" value="ECO:0007669"/>
    <property type="project" value="UniProtKB-KW"/>
</dbReference>
<feature type="domain" description="ATP-grasp" evidence="11">
    <location>
        <begin position="118"/>
        <end position="301"/>
    </location>
</feature>
<dbReference type="Gene3D" id="3.40.50.20">
    <property type="match status" value="1"/>
</dbReference>
<evidence type="ECO:0000313" key="12">
    <source>
        <dbReference type="EMBL" id="CAG5073335.1"/>
    </source>
</evidence>
<sequence>MNNTLTRSANYSDSMKIAVLSTNADLYSTRRLVEAIKQKGHEATVIDHVKCFVMIEGGKPTIIYKGKPIPEIDAAIPRIGTSVSAFGCAVVRQLELMKVFTTVKSQAILRSRDKLRSMQVLAKAGIDIPKTVFAKNPSQVNELIHLVGGPPVVIKLLEGTQGVGVVLAETIKAAKSTIEAFYGLRANFLIQEYIAESKGADIRAFVIGNKVIAAMRRQGADGDFRSNLHRGGQGSLVELTPEEEETAVAAAKALGVKIAGVDMLQSDRGPLVMEVNSSPGLRGIEEVSGIDVAALIVSYIEDKIVTDEGDTVGV</sequence>
<dbReference type="InterPro" id="IPR013815">
    <property type="entry name" value="ATP_grasp_subdomain_1"/>
</dbReference>
<keyword evidence="8" id="KW-0648">Protein biosynthesis</keyword>
<keyword evidence="12" id="KW-0689">Ribosomal protein</keyword>
<evidence type="ECO:0000256" key="9">
    <source>
        <dbReference type="ARBA" id="ARBA00023211"/>
    </source>
</evidence>
<dbReference type="Pfam" id="PF08443">
    <property type="entry name" value="RimK"/>
    <property type="match status" value="1"/>
</dbReference>